<gene>
    <name evidence="2" type="ORF">EQP59_06655</name>
</gene>
<evidence type="ECO:0000313" key="2">
    <source>
        <dbReference type="EMBL" id="QAR31034.1"/>
    </source>
</evidence>
<reference evidence="2 3" key="1">
    <citation type="submission" date="2019-01" db="EMBL/GenBank/DDBJ databases">
        <title>Whole Genome of Ornithobacterium rhinotracheale FARPER-174b.</title>
        <authorList>
            <person name="Tataje-Lavanda L.A."/>
            <person name="Montalvan A."/>
            <person name="Montesinos R."/>
            <person name="Zimic M."/>
            <person name="Fernandez-Sanchez M."/>
            <person name="Fernandez-Diaz M."/>
        </authorList>
    </citation>
    <scope>NUCLEOTIDE SEQUENCE [LARGE SCALE GENOMIC DNA]</scope>
    <source>
        <strain evidence="2 3">FARPER-174b</strain>
    </source>
</reference>
<keyword evidence="1" id="KW-1133">Transmembrane helix</keyword>
<accession>A0A3R5XUS5</accession>
<proteinExistence type="predicted"/>
<feature type="transmembrane region" description="Helical" evidence="1">
    <location>
        <begin position="9"/>
        <end position="27"/>
    </location>
</feature>
<evidence type="ECO:0000313" key="3">
    <source>
        <dbReference type="Proteomes" id="UP000287701"/>
    </source>
</evidence>
<dbReference type="Proteomes" id="UP000287701">
    <property type="component" value="Chromosome"/>
</dbReference>
<dbReference type="EMBL" id="CP035107">
    <property type="protein sequence ID" value="QAR31034.1"/>
    <property type="molecule type" value="Genomic_DNA"/>
</dbReference>
<dbReference type="OrthoDB" id="1272486at2"/>
<protein>
    <submittedName>
        <fullName evidence="2">Uncharacterized protein</fullName>
    </submittedName>
</protein>
<name>A0A3R5XUS5_ORNRH</name>
<sequence>MKKKISPNLIGFIVAIVATVGSLWFYFSFLQKKNYYILDNPTTETIQVSIDDKPYIVAPEQQVLINLKKGAHRMITPNKQEINFSVKTPRGVLNPTKSAYFIFGLPYGVKVNVDSVFEQNVHKYQNKVYHGDIRIDSAAYIDDFYYNLNEKFPRVTKKSENHKLRRKIFRKDDFKQYYFQNFE</sequence>
<keyword evidence="1" id="KW-0472">Membrane</keyword>
<dbReference type="RefSeq" id="WP_128501489.1">
    <property type="nucleotide sequence ID" value="NZ_CP035107.1"/>
</dbReference>
<evidence type="ECO:0000256" key="1">
    <source>
        <dbReference type="SAM" id="Phobius"/>
    </source>
</evidence>
<organism evidence="2 3">
    <name type="scientific">Ornithobacterium rhinotracheale</name>
    <dbReference type="NCBI Taxonomy" id="28251"/>
    <lineage>
        <taxon>Bacteria</taxon>
        <taxon>Pseudomonadati</taxon>
        <taxon>Bacteroidota</taxon>
        <taxon>Flavobacteriia</taxon>
        <taxon>Flavobacteriales</taxon>
        <taxon>Weeksellaceae</taxon>
        <taxon>Ornithobacterium</taxon>
    </lineage>
</organism>
<keyword evidence="1" id="KW-0812">Transmembrane</keyword>
<dbReference type="AlphaFoldDB" id="A0A3R5XUS5"/>